<dbReference type="Proteomes" id="UP000264006">
    <property type="component" value="Chromosome"/>
</dbReference>
<dbReference type="RefSeq" id="WP_114592532.1">
    <property type="nucleotide sequence ID" value="NZ_CP031165.1"/>
</dbReference>
<name>A0A346Y103_9ACTN</name>
<dbReference type="EMBL" id="CP031165">
    <property type="protein sequence ID" value="AXV08150.1"/>
    <property type="molecule type" value="Genomic_DNA"/>
</dbReference>
<evidence type="ECO:0000313" key="2">
    <source>
        <dbReference type="Proteomes" id="UP000264006"/>
    </source>
</evidence>
<sequence length="84" mass="9332">MADQQPTDPTSSPAVDASTIDLAEELKQAFAALGPADIPPEDKQRWQQRLIAITNSSKHDVDTAAGRMQRYWQEWEETVGPRPA</sequence>
<dbReference type="AlphaFoldDB" id="A0A346Y103"/>
<accession>A0A346Y103</accession>
<proteinExistence type="predicted"/>
<evidence type="ECO:0000313" key="1">
    <source>
        <dbReference type="EMBL" id="AXV08150.1"/>
    </source>
</evidence>
<dbReference type="KEGG" id="euz:DVS28_a3475"/>
<protein>
    <submittedName>
        <fullName evidence="1">Uncharacterized protein</fullName>
    </submittedName>
</protein>
<dbReference type="OrthoDB" id="3854751at2"/>
<gene>
    <name evidence="1" type="ORF">DVS28_a3475</name>
</gene>
<keyword evidence="2" id="KW-1185">Reference proteome</keyword>
<reference evidence="1 2" key="1">
    <citation type="submission" date="2018-09" db="EMBL/GenBank/DDBJ databases">
        <title>Complete genome sequence of Euzebya sp. DY32-46 isolated from seawater of Pacific Ocean.</title>
        <authorList>
            <person name="Xu L."/>
            <person name="Wu Y.-H."/>
            <person name="Xu X.-W."/>
        </authorList>
    </citation>
    <scope>NUCLEOTIDE SEQUENCE [LARGE SCALE GENOMIC DNA]</scope>
    <source>
        <strain evidence="1 2">DY32-46</strain>
    </source>
</reference>
<organism evidence="1 2">
    <name type="scientific">Euzebya pacifica</name>
    <dbReference type="NCBI Taxonomy" id="1608957"/>
    <lineage>
        <taxon>Bacteria</taxon>
        <taxon>Bacillati</taxon>
        <taxon>Actinomycetota</taxon>
        <taxon>Nitriliruptoria</taxon>
        <taxon>Euzebyales</taxon>
    </lineage>
</organism>